<dbReference type="STRING" id="3750.A0A498HVJ4"/>
<evidence type="ECO:0000313" key="7">
    <source>
        <dbReference type="Proteomes" id="UP000290289"/>
    </source>
</evidence>
<accession>A0A498HVJ4</accession>
<gene>
    <name evidence="6" type="ORF">DVH24_016347</name>
</gene>
<dbReference type="Pfam" id="PF07264">
    <property type="entry name" value="EI24"/>
    <property type="match status" value="1"/>
</dbReference>
<proteinExistence type="predicted"/>
<organism evidence="6 7">
    <name type="scientific">Malus domestica</name>
    <name type="common">Apple</name>
    <name type="synonym">Pyrus malus</name>
    <dbReference type="NCBI Taxonomy" id="3750"/>
    <lineage>
        <taxon>Eukaryota</taxon>
        <taxon>Viridiplantae</taxon>
        <taxon>Streptophyta</taxon>
        <taxon>Embryophyta</taxon>
        <taxon>Tracheophyta</taxon>
        <taxon>Spermatophyta</taxon>
        <taxon>Magnoliopsida</taxon>
        <taxon>eudicotyledons</taxon>
        <taxon>Gunneridae</taxon>
        <taxon>Pentapetalae</taxon>
        <taxon>rosids</taxon>
        <taxon>fabids</taxon>
        <taxon>Rosales</taxon>
        <taxon>Rosaceae</taxon>
        <taxon>Amygdaloideae</taxon>
        <taxon>Maleae</taxon>
        <taxon>Malus</taxon>
    </lineage>
</organism>
<dbReference type="GO" id="GO:0016236">
    <property type="term" value="P:macroautophagy"/>
    <property type="evidence" value="ECO:0007669"/>
    <property type="project" value="TreeGrafter"/>
</dbReference>
<dbReference type="EMBL" id="RDQH01000341">
    <property type="protein sequence ID" value="RXH73525.1"/>
    <property type="molecule type" value="Genomic_DNA"/>
</dbReference>
<name>A0A498HVJ4_MALDO</name>
<keyword evidence="2 5" id="KW-0812">Transmembrane</keyword>
<feature type="transmembrane region" description="Helical" evidence="5">
    <location>
        <begin position="283"/>
        <end position="305"/>
    </location>
</feature>
<dbReference type="PANTHER" id="PTHR21389">
    <property type="entry name" value="P53 INDUCED PROTEIN"/>
    <property type="match status" value="1"/>
</dbReference>
<feature type="transmembrane region" description="Helical" evidence="5">
    <location>
        <begin position="259"/>
        <end position="277"/>
    </location>
</feature>
<reference evidence="6 7" key="1">
    <citation type="submission" date="2018-10" db="EMBL/GenBank/DDBJ databases">
        <title>A high-quality apple genome assembly.</title>
        <authorList>
            <person name="Hu J."/>
        </authorList>
    </citation>
    <scope>NUCLEOTIDE SEQUENCE [LARGE SCALE GENOMIC DNA]</scope>
    <source>
        <strain evidence="7">cv. HFTH1</strain>
        <tissue evidence="6">Young leaf</tissue>
    </source>
</reference>
<evidence type="ECO:0000313" key="6">
    <source>
        <dbReference type="EMBL" id="RXH73525.1"/>
    </source>
</evidence>
<sequence length="376" mass="43547">MEATKPWINAFRAKSKQATLLWLEGFREACCLHRVLILCHRSRKLMIRTGQCFLLNGFIFLGRCLYLVILVSISQYYLFIDIIIIILNSVIIPTLHWILPDRCPEYSSQELCSFVGTLKFYSVLRNGLVQLFYVTWFYPLYVFSIILSNIWYNDIAKYGFSAMGRSAPTTLDPVRQNDVGLERPAGVEGVMIGIGEQVYSLLLLNCFFLEVYVTGYIPYVGKAVNFLLLSWMYAYYCFEYKWNFTEVRLEKRLDFFESNWAFFAGFGSPCVLPVLFFSPLVSYGFMAILFPLQLTLYIKVDYVLVIHICRNRRCFQFVLTATGSEAEQVISSQRTKWGGAGLRKLPIFNAADKLSMRVLSLFPLESQELLQKKKDR</sequence>
<feature type="transmembrane region" description="Helical" evidence="5">
    <location>
        <begin position="216"/>
        <end position="238"/>
    </location>
</feature>
<evidence type="ECO:0008006" key="8">
    <source>
        <dbReference type="Google" id="ProtNLM"/>
    </source>
</evidence>
<evidence type="ECO:0000256" key="1">
    <source>
        <dbReference type="ARBA" id="ARBA00004141"/>
    </source>
</evidence>
<keyword evidence="7" id="KW-1185">Reference proteome</keyword>
<feature type="transmembrane region" description="Helical" evidence="5">
    <location>
        <begin position="131"/>
        <end position="152"/>
    </location>
</feature>
<comment type="caution">
    <text evidence="6">The sequence shown here is derived from an EMBL/GenBank/DDBJ whole genome shotgun (WGS) entry which is preliminary data.</text>
</comment>
<evidence type="ECO:0000256" key="4">
    <source>
        <dbReference type="ARBA" id="ARBA00023136"/>
    </source>
</evidence>
<evidence type="ECO:0000256" key="2">
    <source>
        <dbReference type="ARBA" id="ARBA00022692"/>
    </source>
</evidence>
<dbReference type="GO" id="GO:0016020">
    <property type="term" value="C:membrane"/>
    <property type="evidence" value="ECO:0007669"/>
    <property type="project" value="UniProtKB-SubCell"/>
</dbReference>
<evidence type="ECO:0000256" key="5">
    <source>
        <dbReference type="SAM" id="Phobius"/>
    </source>
</evidence>
<feature type="transmembrane region" description="Helical" evidence="5">
    <location>
        <begin position="53"/>
        <end position="73"/>
    </location>
</feature>
<dbReference type="GO" id="GO:0005783">
    <property type="term" value="C:endoplasmic reticulum"/>
    <property type="evidence" value="ECO:0007669"/>
    <property type="project" value="TreeGrafter"/>
</dbReference>
<comment type="subcellular location">
    <subcellularLocation>
        <location evidence="1">Membrane</location>
        <topology evidence="1">Multi-pass membrane protein</topology>
    </subcellularLocation>
</comment>
<keyword evidence="3 5" id="KW-1133">Transmembrane helix</keyword>
<dbReference type="AlphaFoldDB" id="A0A498HVJ4"/>
<dbReference type="Proteomes" id="UP000290289">
    <property type="component" value="Chromosome 15"/>
</dbReference>
<evidence type="ECO:0000256" key="3">
    <source>
        <dbReference type="ARBA" id="ARBA00022989"/>
    </source>
</evidence>
<dbReference type="InterPro" id="IPR059112">
    <property type="entry name" value="CysZ/EI24"/>
</dbReference>
<dbReference type="PANTHER" id="PTHR21389:SF0">
    <property type="entry name" value="ETOPOSIDE-INDUCED PROTEIN 2.4 HOMOLOG"/>
    <property type="match status" value="1"/>
</dbReference>
<feature type="transmembrane region" description="Helical" evidence="5">
    <location>
        <begin position="79"/>
        <end position="99"/>
    </location>
</feature>
<protein>
    <recommendedName>
        <fullName evidence="8">Protein EI24 homolog</fullName>
    </recommendedName>
</protein>
<keyword evidence="4 5" id="KW-0472">Membrane</keyword>